<feature type="compositionally biased region" description="Acidic residues" evidence="8">
    <location>
        <begin position="244"/>
        <end position="263"/>
    </location>
</feature>
<evidence type="ECO:0000256" key="1">
    <source>
        <dbReference type="ARBA" id="ARBA00004906"/>
    </source>
</evidence>
<keyword evidence="3" id="KW-0479">Metal-binding</keyword>
<dbReference type="AlphaFoldDB" id="A0A4Q4SRA1"/>
<keyword evidence="11" id="KW-1185">Reference proteome</keyword>
<comment type="pathway">
    <text evidence="1">Protein modification; protein ubiquitination.</text>
</comment>
<dbReference type="Pfam" id="PF01485">
    <property type="entry name" value="IBR"/>
    <property type="match status" value="1"/>
</dbReference>
<reference evidence="11" key="1">
    <citation type="journal article" date="2019" name="bioRxiv">
        <title>Genomics, evolutionary history and diagnostics of the Alternaria alternata species group including apple and Asian pear pathotypes.</title>
        <authorList>
            <person name="Armitage A.D."/>
            <person name="Cockerton H.M."/>
            <person name="Sreenivasaprasad S."/>
            <person name="Woodhall J.W."/>
            <person name="Lane C.R."/>
            <person name="Harrison R.J."/>
            <person name="Clarkson J.P."/>
        </authorList>
    </citation>
    <scope>NUCLEOTIDE SEQUENCE [LARGE SCALE GENOMIC DNA]</scope>
    <source>
        <strain evidence="11">RGR 97.0016</strain>
    </source>
</reference>
<evidence type="ECO:0000256" key="3">
    <source>
        <dbReference type="ARBA" id="ARBA00022723"/>
    </source>
</evidence>
<feature type="domain" description="RING-type" evidence="9">
    <location>
        <begin position="1"/>
        <end position="213"/>
    </location>
</feature>
<organism evidence="10 11">
    <name type="scientific">Alternaria arborescens</name>
    <dbReference type="NCBI Taxonomy" id="156630"/>
    <lineage>
        <taxon>Eukaryota</taxon>
        <taxon>Fungi</taxon>
        <taxon>Dikarya</taxon>
        <taxon>Ascomycota</taxon>
        <taxon>Pezizomycotina</taxon>
        <taxon>Dothideomycetes</taxon>
        <taxon>Pleosporomycetidae</taxon>
        <taxon>Pleosporales</taxon>
        <taxon>Pleosporineae</taxon>
        <taxon>Pleosporaceae</taxon>
        <taxon>Alternaria</taxon>
        <taxon>Alternaria sect. Alternaria</taxon>
    </lineage>
</organism>
<dbReference type="Gene3D" id="1.20.120.1750">
    <property type="match status" value="1"/>
</dbReference>
<keyword evidence="4" id="KW-0677">Repeat</keyword>
<dbReference type="PANTHER" id="PTHR22770:SF13">
    <property type="entry name" value="RING-TYPE DOMAIN-CONTAINING PROTEIN"/>
    <property type="match status" value="1"/>
</dbReference>
<dbReference type="EMBL" id="PEJP01000002">
    <property type="protein sequence ID" value="RYO73151.1"/>
    <property type="molecule type" value="Genomic_DNA"/>
</dbReference>
<keyword evidence="6" id="KW-0833">Ubl conjugation pathway</keyword>
<evidence type="ECO:0000256" key="8">
    <source>
        <dbReference type="SAM" id="MobiDB-lite"/>
    </source>
</evidence>
<dbReference type="GO" id="GO:0043130">
    <property type="term" value="F:ubiquitin binding"/>
    <property type="evidence" value="ECO:0007669"/>
    <property type="project" value="TreeGrafter"/>
</dbReference>
<feature type="compositionally biased region" description="Acidic residues" evidence="8">
    <location>
        <begin position="320"/>
        <end position="337"/>
    </location>
</feature>
<dbReference type="PANTHER" id="PTHR22770">
    <property type="entry name" value="UBIQUITIN CONJUGATING ENZYME 7 INTERACTING PROTEIN-RELATED"/>
    <property type="match status" value="1"/>
</dbReference>
<accession>A0A4Q4SRA1</accession>
<evidence type="ECO:0000256" key="7">
    <source>
        <dbReference type="ARBA" id="ARBA00022833"/>
    </source>
</evidence>
<sequence length="487" mass="54621">MSKSCVICGTEESEGELLLEAPCGRHWVCPDDVGSFFENATNNESLFPPQCCETMFMLEDYEDYISFEIAWAYQMKQQGEYSILAKFRVYCANPACGKFLHPESHVEDQETKITYAICDSEECGKLTCAKCKALLVDGTQNHECKQTEDEKKFRQTANEKGYQECFVCGATVELAEACNHITCECGSSFCYICGKDWPGLHGCPHYGPAVYDEEGYNQDGYHRESGLNRQGLTRRQDMIRRREEDEEDDDEEGEDEDNEDEDPEWEVLQHLTPDQRALVNQLPHGPREDALDQFRITLFETQGITFDQFTHPPPPPLQEDFGDDGDAWEDDDDEGPENDQRDNRELAGGLPNEIDGEVPIIANEAAQIGTVDGAELDDGAVPGSRTVPLITGIDTDTRRQPASFSTDGPHTIVARGFISGTTIEDVETIMRPHSDHDILGRTVRSSDPLVVELQFAMKDDAERVIAAFHAQKGDGQVLDVRFEDEDL</sequence>
<dbReference type="GO" id="GO:0097039">
    <property type="term" value="P:protein linear polyubiquitination"/>
    <property type="evidence" value="ECO:0007669"/>
    <property type="project" value="TreeGrafter"/>
</dbReference>
<evidence type="ECO:0000259" key="9">
    <source>
        <dbReference type="PROSITE" id="PS51873"/>
    </source>
</evidence>
<proteinExistence type="predicted"/>
<evidence type="ECO:0000256" key="2">
    <source>
        <dbReference type="ARBA" id="ARBA00022679"/>
    </source>
</evidence>
<feature type="region of interest" description="Disordered" evidence="8">
    <location>
        <begin position="306"/>
        <end position="354"/>
    </location>
</feature>
<feature type="compositionally biased region" description="Basic and acidic residues" evidence="8">
    <location>
        <begin position="234"/>
        <end position="243"/>
    </location>
</feature>
<feature type="region of interest" description="Disordered" evidence="8">
    <location>
        <begin position="221"/>
        <end position="263"/>
    </location>
</feature>
<keyword evidence="5" id="KW-0863">Zinc-finger</keyword>
<dbReference type="CDD" id="cd22584">
    <property type="entry name" value="Rcat_RBR_unk"/>
    <property type="match status" value="1"/>
</dbReference>
<protein>
    <recommendedName>
        <fullName evidence="9">RING-type domain-containing protein</fullName>
    </recommendedName>
</protein>
<evidence type="ECO:0000313" key="10">
    <source>
        <dbReference type="EMBL" id="RYO73151.1"/>
    </source>
</evidence>
<dbReference type="GO" id="GO:0004842">
    <property type="term" value="F:ubiquitin-protein transferase activity"/>
    <property type="evidence" value="ECO:0007669"/>
    <property type="project" value="TreeGrafter"/>
</dbReference>
<dbReference type="InterPro" id="IPR051628">
    <property type="entry name" value="LUBAC_E3_Ligases"/>
</dbReference>
<comment type="caution">
    <text evidence="10">The sequence shown here is derived from an EMBL/GenBank/DDBJ whole genome shotgun (WGS) entry which is preliminary data.</text>
</comment>
<dbReference type="SUPFAM" id="SSF57850">
    <property type="entry name" value="RING/U-box"/>
    <property type="match status" value="1"/>
</dbReference>
<evidence type="ECO:0000256" key="6">
    <source>
        <dbReference type="ARBA" id="ARBA00022786"/>
    </source>
</evidence>
<dbReference type="GO" id="GO:0000151">
    <property type="term" value="C:ubiquitin ligase complex"/>
    <property type="evidence" value="ECO:0007669"/>
    <property type="project" value="TreeGrafter"/>
</dbReference>
<keyword evidence="2" id="KW-0808">Transferase</keyword>
<dbReference type="InterPro" id="IPR002867">
    <property type="entry name" value="IBR_dom"/>
</dbReference>
<keyword evidence="7" id="KW-0862">Zinc</keyword>
<name>A0A4Q4SRA1_9PLEO</name>
<evidence type="ECO:0000256" key="4">
    <source>
        <dbReference type="ARBA" id="ARBA00022737"/>
    </source>
</evidence>
<dbReference type="GO" id="GO:0008270">
    <property type="term" value="F:zinc ion binding"/>
    <property type="evidence" value="ECO:0007669"/>
    <property type="project" value="UniProtKB-KW"/>
</dbReference>
<evidence type="ECO:0000256" key="5">
    <source>
        <dbReference type="ARBA" id="ARBA00022771"/>
    </source>
</evidence>
<dbReference type="PROSITE" id="PS51873">
    <property type="entry name" value="TRIAD"/>
    <property type="match status" value="1"/>
</dbReference>
<dbReference type="GO" id="GO:0043161">
    <property type="term" value="P:proteasome-mediated ubiquitin-dependent protein catabolic process"/>
    <property type="evidence" value="ECO:0007669"/>
    <property type="project" value="TreeGrafter"/>
</dbReference>
<evidence type="ECO:0000313" key="11">
    <source>
        <dbReference type="Proteomes" id="UP000293823"/>
    </source>
</evidence>
<gene>
    <name evidence="10" type="ORF">AA0113_g489</name>
</gene>
<dbReference type="OrthoDB" id="10009520at2759"/>
<dbReference type="InterPro" id="IPR044066">
    <property type="entry name" value="TRIAD_supradom"/>
</dbReference>
<dbReference type="Proteomes" id="UP000293823">
    <property type="component" value="Unassembled WGS sequence"/>
</dbReference>